<protein>
    <recommendedName>
        <fullName evidence="2">Putative host cell surface-exposed lipoprotein Ltp-like HTH region domain-containing protein</fullName>
    </recommendedName>
</protein>
<keyword evidence="4" id="KW-1185">Reference proteome</keyword>
<dbReference type="GeneID" id="93921954"/>
<dbReference type="InterPro" id="IPR036388">
    <property type="entry name" value="WH-like_DNA-bd_sf"/>
</dbReference>
<evidence type="ECO:0000259" key="2">
    <source>
        <dbReference type="Pfam" id="PF07553"/>
    </source>
</evidence>
<dbReference type="EMBL" id="AEQR01000019">
    <property type="protein sequence ID" value="EFV99142.1"/>
    <property type="molecule type" value="Genomic_DNA"/>
</dbReference>
<dbReference type="PATRIC" id="fig|888833.12.peg.835"/>
<feature type="transmembrane region" description="Helical" evidence="1">
    <location>
        <begin position="7"/>
        <end position="26"/>
    </location>
</feature>
<organism evidence="3 4">
    <name type="scientific">Streptococcus australis ATCC 700641</name>
    <dbReference type="NCBI Taxonomy" id="888833"/>
    <lineage>
        <taxon>Bacteria</taxon>
        <taxon>Bacillati</taxon>
        <taxon>Bacillota</taxon>
        <taxon>Bacilli</taxon>
        <taxon>Lactobacillales</taxon>
        <taxon>Streptococcaceae</taxon>
        <taxon>Streptococcus</taxon>
    </lineage>
</organism>
<sequence length="230" mass="27053">MRKFFTVIFAMVGMMVIWIAFMVYSYQRSYNEWQNSHSGSKVTYPVQEYSSSNSSTNYYDYKKYSSSSSSKTSSSSTKYYDYKNSNKSTDAYVKALFLSEKSHLSKQKIEQDLTSWYSEDACQYAMNKLNIDWKEQAVLKAKSLQMFHFSKEMLVWQLINVELFTQEEADYAIEQVNFDWKEEAVKKVEAIANPGNMSKEELLELLVIKRKFTQEEAEYAIEHAQVDWLN</sequence>
<proteinExistence type="predicted"/>
<dbReference type="AlphaFoldDB" id="E7SAN3"/>
<dbReference type="Gene3D" id="1.10.10.10">
    <property type="entry name" value="Winged helix-like DNA-binding domain superfamily/Winged helix DNA-binding domain"/>
    <property type="match status" value="2"/>
</dbReference>
<dbReference type="Pfam" id="PF07553">
    <property type="entry name" value="Lipoprotein_Ltp"/>
    <property type="match status" value="2"/>
</dbReference>
<name>E7SAN3_9STRE</name>
<comment type="caution">
    <text evidence="3">The sequence shown here is derived from an EMBL/GenBank/DDBJ whole genome shotgun (WGS) entry which is preliminary data.</text>
</comment>
<reference evidence="3 4" key="1">
    <citation type="submission" date="2010-12" db="EMBL/GenBank/DDBJ databases">
        <authorList>
            <person name="Muzny D."/>
            <person name="Qin X."/>
            <person name="Deng J."/>
            <person name="Jiang H."/>
            <person name="Liu Y."/>
            <person name="Qu J."/>
            <person name="Song X.-Z."/>
            <person name="Zhang L."/>
            <person name="Thornton R."/>
            <person name="Coyle M."/>
            <person name="Francisco L."/>
            <person name="Jackson L."/>
            <person name="Javaid M."/>
            <person name="Korchina V."/>
            <person name="Kovar C."/>
            <person name="Mata R."/>
            <person name="Mathew T."/>
            <person name="Ngo R."/>
            <person name="Nguyen L."/>
            <person name="Nguyen N."/>
            <person name="Okwuonu G."/>
            <person name="Ongeri F."/>
            <person name="Pham C."/>
            <person name="Simmons D."/>
            <person name="Wilczek-Boney K."/>
            <person name="Hale W."/>
            <person name="Jakkamsetti A."/>
            <person name="Pham P."/>
            <person name="Ruth R."/>
            <person name="San Lucas F."/>
            <person name="Warren J."/>
            <person name="Zhang J."/>
            <person name="Zhao Z."/>
            <person name="Zhou C."/>
            <person name="Zhu D."/>
            <person name="Lee S."/>
            <person name="Bess C."/>
            <person name="Blankenburg K."/>
            <person name="Forbes L."/>
            <person name="Fu Q."/>
            <person name="Gubbala S."/>
            <person name="Hirani K."/>
            <person name="Jayaseelan J.C."/>
            <person name="Lara F."/>
            <person name="Munidasa M."/>
            <person name="Palculict T."/>
            <person name="Patil S."/>
            <person name="Pu L.-L."/>
            <person name="Saada N."/>
            <person name="Tang L."/>
            <person name="Weissenberger G."/>
            <person name="Zhu Y."/>
            <person name="Hemphill L."/>
            <person name="Shang Y."/>
            <person name="Youmans B."/>
            <person name="Ayvaz T."/>
            <person name="Ross M."/>
            <person name="Santibanez J."/>
            <person name="Aqrawi P."/>
            <person name="Gross S."/>
            <person name="Joshi V."/>
            <person name="Fowler G."/>
            <person name="Nazareth L."/>
            <person name="Reid J."/>
            <person name="Worley K."/>
            <person name="Petrosino J."/>
            <person name="Highlander S."/>
            <person name="Gibbs R."/>
        </authorList>
    </citation>
    <scope>NUCLEOTIDE SEQUENCE [LARGE SCALE GENOMIC DNA]</scope>
    <source>
        <strain evidence="3 4">ATCC 700641</strain>
    </source>
</reference>
<feature type="domain" description="Putative host cell surface-exposed lipoprotein Ltp-like HTH region" evidence="2">
    <location>
        <begin position="132"/>
        <end position="175"/>
    </location>
</feature>
<dbReference type="HOGENOM" id="CLU_1224166_0_0_9"/>
<dbReference type="InterPro" id="IPR011434">
    <property type="entry name" value="Ltp-like_HTH"/>
</dbReference>
<evidence type="ECO:0000313" key="4">
    <source>
        <dbReference type="Proteomes" id="UP000002814"/>
    </source>
</evidence>
<feature type="domain" description="Putative host cell surface-exposed lipoprotein Ltp-like HTH region" evidence="2">
    <location>
        <begin position="179"/>
        <end position="223"/>
    </location>
</feature>
<evidence type="ECO:0000256" key="1">
    <source>
        <dbReference type="SAM" id="Phobius"/>
    </source>
</evidence>
<keyword evidence="1" id="KW-0472">Membrane</keyword>
<gene>
    <name evidence="3" type="ORF">HMPREF9421_1250</name>
</gene>
<accession>E7SAN3</accession>
<evidence type="ECO:0000313" key="3">
    <source>
        <dbReference type="EMBL" id="EFV99142.1"/>
    </source>
</evidence>
<keyword evidence="1" id="KW-1133">Transmembrane helix</keyword>
<dbReference type="RefSeq" id="WP_006596152.1">
    <property type="nucleotide sequence ID" value="NZ_AFUD01000033.1"/>
</dbReference>
<dbReference type="Proteomes" id="UP000002814">
    <property type="component" value="Unassembled WGS sequence"/>
</dbReference>
<keyword evidence="1" id="KW-0812">Transmembrane</keyword>